<reference evidence="1 2" key="1">
    <citation type="submission" date="2018-05" db="EMBL/GenBank/DDBJ databases">
        <title>Rhodobacteraceae gen. nov., sp. nov. isolated from sea water.</title>
        <authorList>
            <person name="Ren Y."/>
        </authorList>
    </citation>
    <scope>NUCLEOTIDE SEQUENCE [LARGE SCALE GENOMIC DNA]</scope>
    <source>
        <strain evidence="1 2">TG-679</strain>
    </source>
</reference>
<gene>
    <name evidence="1" type="ORF">DKT77_17110</name>
</gene>
<dbReference type="InterPro" id="IPR023157">
    <property type="entry name" value="AGR-C-984p-like_sf"/>
</dbReference>
<dbReference type="AlphaFoldDB" id="A0A2V2L8A9"/>
<dbReference type="SUPFAM" id="SSF158837">
    <property type="entry name" value="AGR C 984p-like"/>
    <property type="match status" value="1"/>
</dbReference>
<dbReference type="Gene3D" id="1.10.3700.10">
    <property type="entry name" value="AGR C 984p-like"/>
    <property type="match status" value="1"/>
</dbReference>
<dbReference type="InterPro" id="IPR010626">
    <property type="entry name" value="DUF1217"/>
</dbReference>
<comment type="caution">
    <text evidence="1">The sequence shown here is derived from an EMBL/GenBank/DDBJ whole genome shotgun (WGS) entry which is preliminary data.</text>
</comment>
<dbReference type="RefSeq" id="WP_109812892.1">
    <property type="nucleotide sequence ID" value="NZ_QGKU01000051.1"/>
</dbReference>
<evidence type="ECO:0000313" key="1">
    <source>
        <dbReference type="EMBL" id="PWR01425.1"/>
    </source>
</evidence>
<dbReference type="OrthoDB" id="7824597at2"/>
<dbReference type="Pfam" id="PF06748">
    <property type="entry name" value="DUF1217"/>
    <property type="match status" value="1"/>
</dbReference>
<protein>
    <submittedName>
        <fullName evidence="1">Flagellar protein</fullName>
    </submittedName>
</protein>
<keyword evidence="1" id="KW-0969">Cilium</keyword>
<name>A0A2V2L8A9_9RHOB</name>
<keyword evidence="1" id="KW-0282">Flagellum</keyword>
<dbReference type="Proteomes" id="UP000245680">
    <property type="component" value="Unassembled WGS sequence"/>
</dbReference>
<keyword evidence="1" id="KW-0966">Cell projection</keyword>
<keyword evidence="2" id="KW-1185">Reference proteome</keyword>
<dbReference type="EMBL" id="QGKU01000051">
    <property type="protein sequence ID" value="PWR01425.1"/>
    <property type="molecule type" value="Genomic_DNA"/>
</dbReference>
<proteinExistence type="predicted"/>
<accession>A0A2V2L8A9</accession>
<organism evidence="1 2">
    <name type="scientific">Meridianimarinicoccus roseus</name>
    <dbReference type="NCBI Taxonomy" id="2072018"/>
    <lineage>
        <taxon>Bacteria</taxon>
        <taxon>Pseudomonadati</taxon>
        <taxon>Pseudomonadota</taxon>
        <taxon>Alphaproteobacteria</taxon>
        <taxon>Rhodobacterales</taxon>
        <taxon>Paracoccaceae</taxon>
        <taxon>Meridianimarinicoccus</taxon>
    </lineage>
</organism>
<sequence>MAFQPTMPFGGTAGWSFLTRTMETQKAAMQASPVVKRDMDYFRANIAKVGSAEDLVKDYTLLKVALGAFGLQEDLPNKFFVRKVLEEGVFDQTSLANRLSDPRYGAFSKAFGFGGAGVPRTVLSGFPDEILSAYSDQTFEVAVGDTQPELRLALGLERELDRVLKGATSADAHWFGVMGSPPLRNVFETAFGLPESFAALDIDQQLRVFRTRADAIFGAPEVADFAAPEMLEGLRDRFLLLTELDGGSANLASTPVLGLLSGAAGSIGSASVLSALYSA</sequence>
<evidence type="ECO:0000313" key="2">
    <source>
        <dbReference type="Proteomes" id="UP000245680"/>
    </source>
</evidence>